<evidence type="ECO:0000313" key="3">
    <source>
        <dbReference type="EMBL" id="MYH62272.1"/>
    </source>
</evidence>
<comment type="caution">
    <text evidence="3">The sequence shown here is derived from an EMBL/GenBank/DDBJ whole genome shotgun (WGS) entry which is preliminary data.</text>
</comment>
<feature type="compositionally biased region" description="Basic and acidic residues" evidence="1">
    <location>
        <begin position="108"/>
        <end position="120"/>
    </location>
</feature>
<accession>A0A6B1FXH6</accession>
<name>A0A6B1FXH6_9CHLR</name>
<keyword evidence="2" id="KW-1133">Transmembrane helix</keyword>
<sequence>MVSATVRDIAIILVALEILIMNGLLVVLIWQVWRLVKMIQAEVKPVIRDGQETVGTVKGSAEFVSTSIISPLISTSSRLAGIVRSVQVIRSELKSSMGDMAPARRQTRATDTEPRQEATESKPPAA</sequence>
<keyword evidence="2" id="KW-0472">Membrane</keyword>
<proteinExistence type="predicted"/>
<reference evidence="3" key="1">
    <citation type="submission" date="2019-09" db="EMBL/GenBank/DDBJ databases">
        <title>Characterisation of the sponge microbiome using genome-centric metagenomics.</title>
        <authorList>
            <person name="Engelberts J.P."/>
            <person name="Robbins S.J."/>
            <person name="De Goeij J.M."/>
            <person name="Aranda M."/>
            <person name="Bell S.C."/>
            <person name="Webster N.S."/>
        </authorList>
    </citation>
    <scope>NUCLEOTIDE SEQUENCE</scope>
    <source>
        <strain evidence="3">SB0675_bin_29</strain>
    </source>
</reference>
<feature type="region of interest" description="Disordered" evidence="1">
    <location>
        <begin position="96"/>
        <end position="126"/>
    </location>
</feature>
<evidence type="ECO:0008006" key="4">
    <source>
        <dbReference type="Google" id="ProtNLM"/>
    </source>
</evidence>
<evidence type="ECO:0000256" key="1">
    <source>
        <dbReference type="SAM" id="MobiDB-lite"/>
    </source>
</evidence>
<feature type="transmembrane region" description="Helical" evidence="2">
    <location>
        <begin position="6"/>
        <end position="30"/>
    </location>
</feature>
<evidence type="ECO:0000256" key="2">
    <source>
        <dbReference type="SAM" id="Phobius"/>
    </source>
</evidence>
<gene>
    <name evidence="3" type="ORF">F4148_11120</name>
</gene>
<keyword evidence="2" id="KW-0812">Transmembrane</keyword>
<dbReference type="EMBL" id="VYDA01000401">
    <property type="protein sequence ID" value="MYH62272.1"/>
    <property type="molecule type" value="Genomic_DNA"/>
</dbReference>
<dbReference type="AlphaFoldDB" id="A0A6B1FXH6"/>
<organism evidence="3">
    <name type="scientific">Caldilineaceae bacterium SB0675_bin_29</name>
    <dbReference type="NCBI Taxonomy" id="2605266"/>
    <lineage>
        <taxon>Bacteria</taxon>
        <taxon>Bacillati</taxon>
        <taxon>Chloroflexota</taxon>
        <taxon>Caldilineae</taxon>
        <taxon>Caldilineales</taxon>
        <taxon>Caldilineaceae</taxon>
    </lineage>
</organism>
<protein>
    <recommendedName>
        <fullName evidence="4">DUF948 domain-containing protein</fullName>
    </recommendedName>
</protein>